<protein>
    <submittedName>
        <fullName evidence="5">23285_t:CDS:1</fullName>
    </submittedName>
</protein>
<dbReference type="InterPro" id="IPR045168">
    <property type="entry name" value="YTH_prot"/>
</dbReference>
<feature type="compositionally biased region" description="Low complexity" evidence="2">
    <location>
        <begin position="110"/>
        <end position="121"/>
    </location>
</feature>
<feature type="compositionally biased region" description="Basic and acidic residues" evidence="2">
    <location>
        <begin position="569"/>
        <end position="580"/>
    </location>
</feature>
<evidence type="ECO:0000313" key="5">
    <source>
        <dbReference type="EMBL" id="CAG8559313.1"/>
    </source>
</evidence>
<dbReference type="InterPro" id="IPR035979">
    <property type="entry name" value="RBD_domain_sf"/>
</dbReference>
<name>A0A9N9FUY4_9GLOM</name>
<dbReference type="Gene3D" id="3.10.590.10">
    <property type="entry name" value="ph1033 like domains"/>
    <property type="match status" value="1"/>
</dbReference>
<dbReference type="Gene3D" id="3.30.70.330">
    <property type="match status" value="1"/>
</dbReference>
<dbReference type="Proteomes" id="UP000789405">
    <property type="component" value="Unassembled WGS sequence"/>
</dbReference>
<gene>
    <name evidence="5" type="ORF">DERYTH_LOCUS5658</name>
</gene>
<dbReference type="PANTHER" id="PTHR12357">
    <property type="entry name" value="YTH YT521-B HOMOLOGY DOMAIN-CONTAINING"/>
    <property type="match status" value="1"/>
</dbReference>
<dbReference type="GO" id="GO:0005654">
    <property type="term" value="C:nucleoplasm"/>
    <property type="evidence" value="ECO:0007669"/>
    <property type="project" value="TreeGrafter"/>
</dbReference>
<dbReference type="GO" id="GO:0000398">
    <property type="term" value="P:mRNA splicing, via spliceosome"/>
    <property type="evidence" value="ECO:0007669"/>
    <property type="project" value="TreeGrafter"/>
</dbReference>
<keyword evidence="6" id="KW-1185">Reference proteome</keyword>
<feature type="compositionally biased region" description="Polar residues" evidence="2">
    <location>
        <begin position="42"/>
        <end position="64"/>
    </location>
</feature>
<feature type="compositionally biased region" description="Polar residues" evidence="2">
    <location>
        <begin position="670"/>
        <end position="680"/>
    </location>
</feature>
<sequence length="862" mass="94952">MSREELTEVQSQQTTSTSTTKESRENVPTTTTAPKKTASSTHPSFQGQQSQNEPSSTADSSQEIKANVARRQREKIDKDISIPVNAHQSLSDKDITTTNSISGTDDIPLGGSKNNVGGSNVNNGVTEYDQENETSVFRKQSINGNSQSSLINMTTTKISNPASSSSASAAGSSNTTTVSNNTNNSCSNGTGPAYDEIPQMYQNLSPNTPFIPVSPQYFTPAFFSNNGQYYYDPQYRFGRPPQIPPPAQHFVRSNIYPYHPISVIPPIHPSFHSPPLIPPQSLSARYLNPPSTAGGDSGFSSRRSSLDQARTPDLGPQHTPRISQQKKPKQLDKALWVGNLPDSTTHEELMDFFTDENMESVFLIKKSNCAFVNYKTHDAVMQAACKYNESEFKGIKLVCRPRKQTPADLKLKSSETSSDLASDNTPPPTPSEAGSTTSSRSRRSSLPPRQRIRQSSVASMSPASSVSSAKPSSLNRYFILKSLTQDDLDISVKSGFWATQPHNEAALNKAFKSAENVYLIFSANKSGEFYGYAKMVSPISKETTDTVQWTPIDEAALAASSSRPSSVQEDMKPRLKKSQDEENEDCDDDVPSRNWGTTFKVEWIKVQKLPFMRTRHLRNPWNANREVKISRDGTEVEPIVGERLITEFHKTPPSTVPAQYMPITGPLLTQPLNIDNQSTDNDAKDRRASLSSQSGASSSVQTTLQPVIDPNFISNAQPTFFPPPSYWHPQHMIMPPFGAGTSAPGYIPTQQTWTTSVPKDSSGVSRVQPPQSTGVPSVMPLEQQYVETPVPQHHYPSAPAHQFYPNNSGSAVIAQYQQAQHYYRNSEEQYQATSQPQQEQNSENVPYLVDEQRKGIEATSSA</sequence>
<dbReference type="Pfam" id="PF25701">
    <property type="entry name" value="RRM_YTH1"/>
    <property type="match status" value="1"/>
</dbReference>
<dbReference type="InterPro" id="IPR007275">
    <property type="entry name" value="YTH_domain"/>
</dbReference>
<dbReference type="InterPro" id="IPR057720">
    <property type="entry name" value="RRM_YTH1"/>
</dbReference>
<dbReference type="InterPro" id="IPR012677">
    <property type="entry name" value="Nucleotide-bd_a/b_plait_sf"/>
</dbReference>
<dbReference type="CDD" id="cd21134">
    <property type="entry name" value="YTH"/>
    <property type="match status" value="1"/>
</dbReference>
<feature type="compositionally biased region" description="Low complexity" evidence="2">
    <location>
        <begin position="28"/>
        <end position="41"/>
    </location>
</feature>
<evidence type="ECO:0000259" key="3">
    <source>
        <dbReference type="PROSITE" id="PS50102"/>
    </source>
</evidence>
<evidence type="ECO:0000259" key="4">
    <source>
        <dbReference type="PROSITE" id="PS50882"/>
    </source>
</evidence>
<feature type="compositionally biased region" description="Polar residues" evidence="2">
    <location>
        <begin position="754"/>
        <end position="775"/>
    </location>
</feature>
<feature type="compositionally biased region" description="Polar residues" evidence="2">
    <location>
        <begin position="414"/>
        <end position="424"/>
    </location>
</feature>
<dbReference type="InterPro" id="IPR000504">
    <property type="entry name" value="RRM_dom"/>
</dbReference>
<organism evidence="5 6">
    <name type="scientific">Dentiscutata erythropus</name>
    <dbReference type="NCBI Taxonomy" id="1348616"/>
    <lineage>
        <taxon>Eukaryota</taxon>
        <taxon>Fungi</taxon>
        <taxon>Fungi incertae sedis</taxon>
        <taxon>Mucoromycota</taxon>
        <taxon>Glomeromycotina</taxon>
        <taxon>Glomeromycetes</taxon>
        <taxon>Diversisporales</taxon>
        <taxon>Gigasporaceae</taxon>
        <taxon>Dentiscutata</taxon>
    </lineage>
</organism>
<feature type="compositionally biased region" description="Low complexity" evidence="2">
    <location>
        <begin position="157"/>
        <end position="191"/>
    </location>
</feature>
<feature type="compositionally biased region" description="Low complexity" evidence="2">
    <location>
        <begin position="435"/>
        <end position="470"/>
    </location>
</feature>
<feature type="domain" description="YTH" evidence="4">
    <location>
        <begin position="475"/>
        <end position="648"/>
    </location>
</feature>
<feature type="region of interest" description="Disordered" evidence="2">
    <location>
        <begin position="558"/>
        <end position="591"/>
    </location>
</feature>
<dbReference type="OrthoDB" id="306690at2759"/>
<dbReference type="GO" id="GO:0000381">
    <property type="term" value="P:regulation of alternative mRNA splicing, via spliceosome"/>
    <property type="evidence" value="ECO:0007669"/>
    <property type="project" value="TreeGrafter"/>
</dbReference>
<evidence type="ECO:0000256" key="2">
    <source>
        <dbReference type="SAM" id="MobiDB-lite"/>
    </source>
</evidence>
<feature type="region of interest" description="Disordered" evidence="2">
    <location>
        <begin position="667"/>
        <end position="702"/>
    </location>
</feature>
<feature type="region of interest" description="Disordered" evidence="2">
    <location>
        <begin position="754"/>
        <end position="777"/>
    </location>
</feature>
<feature type="region of interest" description="Disordered" evidence="2">
    <location>
        <begin position="282"/>
        <end position="332"/>
    </location>
</feature>
<feature type="region of interest" description="Disordered" evidence="2">
    <location>
        <begin position="1"/>
        <end position="121"/>
    </location>
</feature>
<dbReference type="PROSITE" id="PS50882">
    <property type="entry name" value="YTH"/>
    <property type="match status" value="1"/>
</dbReference>
<feature type="compositionally biased region" description="Low complexity" evidence="2">
    <location>
        <begin position="689"/>
        <end position="699"/>
    </location>
</feature>
<feature type="region of interest" description="Disordered" evidence="2">
    <location>
        <begin position="405"/>
        <end position="470"/>
    </location>
</feature>
<proteinExistence type="predicted"/>
<accession>A0A9N9FUY4</accession>
<dbReference type="GO" id="GO:0003729">
    <property type="term" value="F:mRNA binding"/>
    <property type="evidence" value="ECO:0007669"/>
    <property type="project" value="TreeGrafter"/>
</dbReference>
<dbReference type="AlphaFoldDB" id="A0A9N9FUY4"/>
<keyword evidence="1" id="KW-0694">RNA-binding</keyword>
<evidence type="ECO:0000313" key="6">
    <source>
        <dbReference type="Proteomes" id="UP000789405"/>
    </source>
</evidence>
<dbReference type="CDD" id="cd00590">
    <property type="entry name" value="RRM_SF"/>
    <property type="match status" value="1"/>
</dbReference>
<dbReference type="PROSITE" id="PS50102">
    <property type="entry name" value="RRM"/>
    <property type="match status" value="1"/>
</dbReference>
<dbReference type="EMBL" id="CAJVPY010002399">
    <property type="protein sequence ID" value="CAG8559313.1"/>
    <property type="molecule type" value="Genomic_DNA"/>
</dbReference>
<evidence type="ECO:0000256" key="1">
    <source>
        <dbReference type="PROSITE-ProRule" id="PRU00176"/>
    </source>
</evidence>
<feature type="compositionally biased region" description="Polar residues" evidence="2">
    <location>
        <begin position="828"/>
        <end position="844"/>
    </location>
</feature>
<feature type="domain" description="RRM" evidence="3">
    <location>
        <begin position="333"/>
        <end position="404"/>
    </location>
</feature>
<comment type="caution">
    <text evidence="5">The sequence shown here is derived from an EMBL/GenBank/DDBJ whole genome shotgun (WGS) entry which is preliminary data.</text>
</comment>
<reference evidence="5" key="1">
    <citation type="submission" date="2021-06" db="EMBL/GenBank/DDBJ databases">
        <authorList>
            <person name="Kallberg Y."/>
            <person name="Tangrot J."/>
            <person name="Rosling A."/>
        </authorList>
    </citation>
    <scope>NUCLEOTIDE SEQUENCE</scope>
    <source>
        <strain evidence="5">MA453B</strain>
    </source>
</reference>
<feature type="compositionally biased region" description="Low complexity" evidence="2">
    <location>
        <begin position="10"/>
        <end position="20"/>
    </location>
</feature>
<feature type="region of interest" description="Disordered" evidence="2">
    <location>
        <begin position="157"/>
        <end position="194"/>
    </location>
</feature>
<dbReference type="GO" id="GO:1990247">
    <property type="term" value="F:N6-methyladenosine-containing RNA reader activity"/>
    <property type="evidence" value="ECO:0007669"/>
    <property type="project" value="TreeGrafter"/>
</dbReference>
<dbReference type="PANTHER" id="PTHR12357:SF3">
    <property type="entry name" value="YTH DOMAIN-CONTAINING PROTEIN 1"/>
    <property type="match status" value="1"/>
</dbReference>
<dbReference type="Pfam" id="PF04146">
    <property type="entry name" value="YTH"/>
    <property type="match status" value="1"/>
</dbReference>
<dbReference type="SUPFAM" id="SSF54928">
    <property type="entry name" value="RNA-binding domain, RBD"/>
    <property type="match status" value="1"/>
</dbReference>
<feature type="region of interest" description="Disordered" evidence="2">
    <location>
        <begin position="825"/>
        <end position="862"/>
    </location>
</feature>
<dbReference type="SMART" id="SM00360">
    <property type="entry name" value="RRM"/>
    <property type="match status" value="1"/>
</dbReference>